<dbReference type="RefSeq" id="WP_353707656.1">
    <property type="nucleotide sequence ID" value="NZ_CP159290.1"/>
</dbReference>
<dbReference type="Pfam" id="PF06114">
    <property type="entry name" value="Peptidase_M78"/>
    <property type="match status" value="1"/>
</dbReference>
<sequence length="136" mass="15808">MYHPWRTLRSLQHVTLLWTPMRRRLGASNGRDTIHLDPRQYQVERRCTLAHELVHLEMGHEAECAPAEEARVNAEAARRLITVERLIDAWRWSMSLEEVADECWVTVDVLRDRLDNLSPDEAQQLADALLSREDGA</sequence>
<evidence type="ECO:0000313" key="2">
    <source>
        <dbReference type="EMBL" id="XCH29358.1"/>
    </source>
</evidence>
<proteinExistence type="predicted"/>
<name>A0AAU8FXH4_9MICO</name>
<organism evidence="2">
    <name type="scientific">Cellulosimicrobium sp. ES-005</name>
    <dbReference type="NCBI Taxonomy" id="3163031"/>
    <lineage>
        <taxon>Bacteria</taxon>
        <taxon>Bacillati</taxon>
        <taxon>Actinomycetota</taxon>
        <taxon>Actinomycetes</taxon>
        <taxon>Micrococcales</taxon>
        <taxon>Promicromonosporaceae</taxon>
        <taxon>Cellulosimicrobium</taxon>
    </lineage>
</organism>
<evidence type="ECO:0000259" key="1">
    <source>
        <dbReference type="Pfam" id="PF06114"/>
    </source>
</evidence>
<dbReference type="EMBL" id="CP159290">
    <property type="protein sequence ID" value="XCH29358.1"/>
    <property type="molecule type" value="Genomic_DNA"/>
</dbReference>
<protein>
    <submittedName>
        <fullName evidence="2">ImmA/IrrE family metallo-endopeptidase</fullName>
    </submittedName>
</protein>
<gene>
    <name evidence="2" type="ORF">ABRQ22_17495</name>
</gene>
<reference evidence="2" key="1">
    <citation type="submission" date="2024-06" db="EMBL/GenBank/DDBJ databases">
        <title>Complete genome sequence of the cellulolytic actinobacterium, Cellulosimicrobium ES-005.</title>
        <authorList>
            <person name="Matthews C.T."/>
            <person name="Underwood K.D."/>
            <person name="Ghanchi K.M."/>
            <person name="Fields S.D."/>
            <person name="Gardner S.G."/>
        </authorList>
    </citation>
    <scope>NUCLEOTIDE SEQUENCE</scope>
    <source>
        <strain evidence="2">ES-005</strain>
    </source>
</reference>
<accession>A0AAU8FXH4</accession>
<dbReference type="InterPro" id="IPR010359">
    <property type="entry name" value="IrrE_HExxH"/>
</dbReference>
<feature type="domain" description="IrrE N-terminal-like" evidence="1">
    <location>
        <begin position="24"/>
        <end position="114"/>
    </location>
</feature>
<dbReference type="AlphaFoldDB" id="A0AAU8FXH4"/>